<dbReference type="PROSITE" id="PS00624">
    <property type="entry name" value="GMC_OXRED_2"/>
    <property type="match status" value="1"/>
</dbReference>
<evidence type="ECO:0000259" key="6">
    <source>
        <dbReference type="PROSITE" id="PS00624"/>
    </source>
</evidence>
<dbReference type="PANTHER" id="PTHR11552:SF147">
    <property type="entry name" value="CHOLINE DEHYDROGENASE, MITOCHONDRIAL"/>
    <property type="match status" value="1"/>
</dbReference>
<protein>
    <recommendedName>
        <fullName evidence="6">Glucose-methanol-choline oxidoreductase N-terminal domain-containing protein</fullName>
    </recommendedName>
</protein>
<keyword evidence="4" id="KW-0274">FAD</keyword>
<evidence type="ECO:0000313" key="10">
    <source>
        <dbReference type="Proteomes" id="UP000435112"/>
    </source>
</evidence>
<evidence type="ECO:0000256" key="4">
    <source>
        <dbReference type="ARBA" id="ARBA00022827"/>
    </source>
</evidence>
<dbReference type="InterPro" id="IPR036188">
    <property type="entry name" value="FAD/NAD-bd_sf"/>
</dbReference>
<dbReference type="InterPro" id="IPR012132">
    <property type="entry name" value="GMC_OxRdtase"/>
</dbReference>
<accession>A0A6A3HIE7</accession>
<dbReference type="Pfam" id="PF00732">
    <property type="entry name" value="GMC_oxred_N"/>
    <property type="match status" value="1"/>
</dbReference>
<reference evidence="9 10" key="1">
    <citation type="submission" date="2018-09" db="EMBL/GenBank/DDBJ databases">
        <title>Genomic investigation of the strawberry pathogen Phytophthora fragariae indicates pathogenicity is determined by transcriptional variation in three key races.</title>
        <authorList>
            <person name="Adams T.M."/>
            <person name="Armitage A.D."/>
            <person name="Sobczyk M.K."/>
            <person name="Bates H.J."/>
            <person name="Dunwell J.M."/>
            <person name="Nellist C.F."/>
            <person name="Harrison R.J."/>
        </authorList>
    </citation>
    <scope>NUCLEOTIDE SEQUENCE [LARGE SCALE GENOMIC DNA]</scope>
    <source>
        <strain evidence="8 9">SCRP249</strain>
        <strain evidence="7 10">SCRP324</strain>
    </source>
</reference>
<dbReference type="PANTHER" id="PTHR11552">
    <property type="entry name" value="GLUCOSE-METHANOL-CHOLINE GMC OXIDOREDUCTASE"/>
    <property type="match status" value="1"/>
</dbReference>
<name>A0A6A3HIE7_9STRA</name>
<keyword evidence="3" id="KW-0285">Flavoprotein</keyword>
<comment type="caution">
    <text evidence="7">The sequence shown here is derived from an EMBL/GenBank/DDBJ whole genome shotgun (WGS) entry which is preliminary data.</text>
</comment>
<evidence type="ECO:0000313" key="9">
    <source>
        <dbReference type="Proteomes" id="UP000429607"/>
    </source>
</evidence>
<comment type="cofactor">
    <cofactor evidence="1">
        <name>FAD</name>
        <dbReference type="ChEBI" id="CHEBI:57692"/>
    </cofactor>
</comment>
<dbReference type="EMBL" id="QXFU01004219">
    <property type="protein sequence ID" value="KAE8969986.1"/>
    <property type="molecule type" value="Genomic_DNA"/>
</dbReference>
<evidence type="ECO:0000256" key="1">
    <source>
        <dbReference type="ARBA" id="ARBA00001974"/>
    </source>
</evidence>
<sequence length="229" mass="24951">MLTANLGGPRYNWNFVTELQRNLNGRPETTPWTTTTGRLPELPDGAMQTASRGRRRTLSGSTTIAAEMGPFTSRGDCSETSRCTRHSSTLQCKPGIRFHGERERTPTGGRGLTIHKGEMQRVGGVFDGIRALAEQLDHSDRRVGEQAMFEGKRTVGVEVKPFKGPGGQVPTRLRAAKVVILSGGAINSPQLLMLSGVGDAQHLKEVGVPLAHQTRRTTWACTFMSRARS</sequence>
<dbReference type="InterPro" id="IPR000172">
    <property type="entry name" value="GMC_OxRdtase_N"/>
</dbReference>
<dbReference type="EMBL" id="QXFV01004271">
    <property type="protein sequence ID" value="KAE8970644.1"/>
    <property type="molecule type" value="Genomic_DNA"/>
</dbReference>
<feature type="domain" description="Glucose-methanol-choline oxidoreductase N-terminal" evidence="6">
    <location>
        <begin position="184"/>
        <end position="198"/>
    </location>
</feature>
<evidence type="ECO:0000313" key="8">
    <source>
        <dbReference type="EMBL" id="KAE8970644.1"/>
    </source>
</evidence>
<evidence type="ECO:0000256" key="2">
    <source>
        <dbReference type="ARBA" id="ARBA00010790"/>
    </source>
</evidence>
<dbReference type="Proteomes" id="UP000429607">
    <property type="component" value="Unassembled WGS sequence"/>
</dbReference>
<dbReference type="SUPFAM" id="SSF51905">
    <property type="entry name" value="FAD/NAD(P)-binding domain"/>
    <property type="match status" value="1"/>
</dbReference>
<dbReference type="Gene3D" id="3.50.50.60">
    <property type="entry name" value="FAD/NAD(P)-binding domain"/>
    <property type="match status" value="1"/>
</dbReference>
<dbReference type="Proteomes" id="UP000435112">
    <property type="component" value="Unassembled WGS sequence"/>
</dbReference>
<comment type="similarity">
    <text evidence="2">Belongs to the GMC oxidoreductase family.</text>
</comment>
<feature type="region of interest" description="Disordered" evidence="5">
    <location>
        <begin position="24"/>
        <end position="58"/>
    </location>
</feature>
<dbReference type="OrthoDB" id="269227at2759"/>
<organism evidence="7 10">
    <name type="scientific">Phytophthora rubi</name>
    <dbReference type="NCBI Taxonomy" id="129364"/>
    <lineage>
        <taxon>Eukaryota</taxon>
        <taxon>Sar</taxon>
        <taxon>Stramenopiles</taxon>
        <taxon>Oomycota</taxon>
        <taxon>Peronosporomycetes</taxon>
        <taxon>Peronosporales</taxon>
        <taxon>Peronosporaceae</taxon>
        <taxon>Phytophthora</taxon>
    </lineage>
</organism>
<evidence type="ECO:0000313" key="7">
    <source>
        <dbReference type="EMBL" id="KAE8969986.1"/>
    </source>
</evidence>
<proteinExistence type="inferred from homology"/>
<dbReference type="AlphaFoldDB" id="A0A6A3HIE7"/>
<gene>
    <name evidence="8" type="ORF">PR001_g27142</name>
    <name evidence="7" type="ORF">PR002_g27257</name>
</gene>
<dbReference type="GO" id="GO:0016614">
    <property type="term" value="F:oxidoreductase activity, acting on CH-OH group of donors"/>
    <property type="evidence" value="ECO:0007669"/>
    <property type="project" value="InterPro"/>
</dbReference>
<dbReference type="GO" id="GO:0050660">
    <property type="term" value="F:flavin adenine dinucleotide binding"/>
    <property type="evidence" value="ECO:0007669"/>
    <property type="project" value="InterPro"/>
</dbReference>
<evidence type="ECO:0000256" key="5">
    <source>
        <dbReference type="SAM" id="MobiDB-lite"/>
    </source>
</evidence>
<evidence type="ECO:0000256" key="3">
    <source>
        <dbReference type="ARBA" id="ARBA00022630"/>
    </source>
</evidence>